<feature type="region of interest" description="Disordered" evidence="1">
    <location>
        <begin position="21"/>
        <end position="41"/>
    </location>
</feature>
<reference evidence="2 4" key="1">
    <citation type="journal article" date="2014" name="BMC Genomics">
        <title>Genome sequence of Anopheles sinensis provides insight into genetics basis of mosquito competence for malaria parasites.</title>
        <authorList>
            <person name="Zhou D."/>
            <person name="Zhang D."/>
            <person name="Ding G."/>
            <person name="Shi L."/>
            <person name="Hou Q."/>
            <person name="Ye Y."/>
            <person name="Xu Y."/>
            <person name="Zhou H."/>
            <person name="Xiong C."/>
            <person name="Li S."/>
            <person name="Yu J."/>
            <person name="Hong S."/>
            <person name="Yu X."/>
            <person name="Zou P."/>
            <person name="Chen C."/>
            <person name="Chang X."/>
            <person name="Wang W."/>
            <person name="Lv Y."/>
            <person name="Sun Y."/>
            <person name="Ma L."/>
            <person name="Shen B."/>
            <person name="Zhu C."/>
        </authorList>
    </citation>
    <scope>NUCLEOTIDE SEQUENCE [LARGE SCALE GENOMIC DNA]</scope>
</reference>
<sequence length="57" mass="6245">MHVPVLAFDFRRADAELRANKVRDQGTGAGSSVDPQEAVKKRGFSDSTRLLTGRCLI</sequence>
<dbReference type="AlphaFoldDB" id="A0A084WDS8"/>
<organism evidence="2">
    <name type="scientific">Anopheles sinensis</name>
    <name type="common">Mosquito</name>
    <dbReference type="NCBI Taxonomy" id="74873"/>
    <lineage>
        <taxon>Eukaryota</taxon>
        <taxon>Metazoa</taxon>
        <taxon>Ecdysozoa</taxon>
        <taxon>Arthropoda</taxon>
        <taxon>Hexapoda</taxon>
        <taxon>Insecta</taxon>
        <taxon>Pterygota</taxon>
        <taxon>Neoptera</taxon>
        <taxon>Endopterygota</taxon>
        <taxon>Diptera</taxon>
        <taxon>Nematocera</taxon>
        <taxon>Culicoidea</taxon>
        <taxon>Culicidae</taxon>
        <taxon>Anophelinae</taxon>
        <taxon>Anopheles</taxon>
    </lineage>
</organism>
<dbReference type="EMBL" id="ATLV01023057">
    <property type="status" value="NOT_ANNOTATED_CDS"/>
    <property type="molecule type" value="Genomic_DNA"/>
</dbReference>
<protein>
    <submittedName>
        <fullName evidence="2 3">Uncharacterized protein</fullName>
    </submittedName>
</protein>
<keyword evidence="4" id="KW-1185">Reference proteome</keyword>
<reference evidence="3" key="2">
    <citation type="submission" date="2020-05" db="UniProtKB">
        <authorList>
            <consortium name="EnsemblMetazoa"/>
        </authorList>
    </citation>
    <scope>IDENTIFICATION</scope>
</reference>
<dbReference type="EnsemblMetazoa" id="ASIC016493-RA">
    <property type="protein sequence ID" value="ASIC016493-PA"/>
    <property type="gene ID" value="ASIC016493"/>
</dbReference>
<dbReference type="Proteomes" id="UP000030765">
    <property type="component" value="Unassembled WGS sequence"/>
</dbReference>
<evidence type="ECO:0000313" key="2">
    <source>
        <dbReference type="EMBL" id="KFB48372.1"/>
    </source>
</evidence>
<proteinExistence type="predicted"/>
<gene>
    <name evidence="2" type="ORF">ZHAS_00016493</name>
</gene>
<accession>A0A084WDS8</accession>
<evidence type="ECO:0000313" key="4">
    <source>
        <dbReference type="Proteomes" id="UP000030765"/>
    </source>
</evidence>
<evidence type="ECO:0000256" key="1">
    <source>
        <dbReference type="SAM" id="MobiDB-lite"/>
    </source>
</evidence>
<dbReference type="VEuPathDB" id="VectorBase:ASIC016493"/>
<evidence type="ECO:0000313" key="3">
    <source>
        <dbReference type="EnsemblMetazoa" id="ASIC016493-PA"/>
    </source>
</evidence>
<dbReference type="EMBL" id="KE525340">
    <property type="protein sequence ID" value="KFB48372.1"/>
    <property type="molecule type" value="Genomic_DNA"/>
</dbReference>
<name>A0A084WDS8_ANOSI</name>